<dbReference type="Gene3D" id="1.10.10.10">
    <property type="entry name" value="Winged helix-like DNA-binding domain superfamily/Winged helix DNA-binding domain"/>
    <property type="match status" value="1"/>
</dbReference>
<dbReference type="RefSeq" id="WP_056963423.1">
    <property type="nucleotide sequence ID" value="NZ_AZEU01000129.1"/>
</dbReference>
<feature type="domain" description="Mga helix-turn-helix" evidence="1">
    <location>
        <begin position="78"/>
        <end position="163"/>
    </location>
</feature>
<organism evidence="2 3">
    <name type="scientific">Lacticaseibacillus manihotivorans DSM 13343 = JCM 12514</name>
    <dbReference type="NCBI Taxonomy" id="1423769"/>
    <lineage>
        <taxon>Bacteria</taxon>
        <taxon>Bacillati</taxon>
        <taxon>Bacillota</taxon>
        <taxon>Bacilli</taxon>
        <taxon>Lactobacillales</taxon>
        <taxon>Lactobacillaceae</taxon>
        <taxon>Lacticaseibacillus</taxon>
    </lineage>
</organism>
<dbReference type="Proteomes" id="UP000051790">
    <property type="component" value="Unassembled WGS sequence"/>
</dbReference>
<proteinExistence type="predicted"/>
<name>A0A0R1QSY0_9LACO</name>
<dbReference type="InterPro" id="IPR007737">
    <property type="entry name" value="Mga_HTH"/>
</dbReference>
<evidence type="ECO:0000313" key="3">
    <source>
        <dbReference type="Proteomes" id="UP000051790"/>
    </source>
</evidence>
<evidence type="ECO:0000259" key="1">
    <source>
        <dbReference type="Pfam" id="PF05043"/>
    </source>
</evidence>
<protein>
    <recommendedName>
        <fullName evidence="1">Mga helix-turn-helix domain-containing protein</fullName>
    </recommendedName>
</protein>
<dbReference type="PATRIC" id="fig|1423769.4.peg.777"/>
<keyword evidence="3" id="KW-1185">Reference proteome</keyword>
<accession>A0A0R1QSY0</accession>
<dbReference type="EMBL" id="AZEU01000129">
    <property type="protein sequence ID" value="KRL45349.1"/>
    <property type="molecule type" value="Genomic_DNA"/>
</dbReference>
<reference evidence="2 3" key="1">
    <citation type="journal article" date="2015" name="Genome Announc.">
        <title>Expanding the biotechnology potential of lactobacilli through comparative genomics of 213 strains and associated genera.</title>
        <authorList>
            <person name="Sun Z."/>
            <person name="Harris H.M."/>
            <person name="McCann A."/>
            <person name="Guo C."/>
            <person name="Argimon S."/>
            <person name="Zhang W."/>
            <person name="Yang X."/>
            <person name="Jeffery I.B."/>
            <person name="Cooney J.C."/>
            <person name="Kagawa T.F."/>
            <person name="Liu W."/>
            <person name="Song Y."/>
            <person name="Salvetti E."/>
            <person name="Wrobel A."/>
            <person name="Rasinkangas P."/>
            <person name="Parkhill J."/>
            <person name="Rea M.C."/>
            <person name="O'Sullivan O."/>
            <person name="Ritari J."/>
            <person name="Douillard F.P."/>
            <person name="Paul Ross R."/>
            <person name="Yang R."/>
            <person name="Briner A.E."/>
            <person name="Felis G.E."/>
            <person name="de Vos W.M."/>
            <person name="Barrangou R."/>
            <person name="Klaenhammer T.R."/>
            <person name="Caufield P.W."/>
            <person name="Cui Y."/>
            <person name="Zhang H."/>
            <person name="O'Toole P.W."/>
        </authorList>
    </citation>
    <scope>NUCLEOTIDE SEQUENCE [LARGE SCALE GENOMIC DNA]</scope>
    <source>
        <strain evidence="2 3">DSM 13343</strain>
    </source>
</reference>
<dbReference type="InterPro" id="IPR036388">
    <property type="entry name" value="WH-like_DNA-bd_sf"/>
</dbReference>
<dbReference type="Pfam" id="PF05043">
    <property type="entry name" value="Mga"/>
    <property type="match status" value="1"/>
</dbReference>
<sequence>MFEAYFFDKRATINYRVYRVLKALQNTAFTVNKLSQEAQLSYSQTYNAFQDIMADLQTMSPKTVSTADEEAFNILAQNVSVDQYRFHLLNHSMAFAFFDYLFKTPTPDVHDFCTEHDISISTLRRRVEPFKAYLQSKGVTLNTSAWGLEGSELRIRMVILNFFILGYRGAGWPLGNADCELCLTECSRIAHTYQGQWFTADPSLAKQDLLAMMVQHMRMQQGNVLPQEVAFTRLTQAPGAQVLPDVIQADKAWVSTNESGFFYFCRIHFLSLGTKPTAADHWLIDHFKRRDSVVAHFADGLIHYLVAQNPDLLEVTAHDHELLRANLYRITYSYWLFGGDFSKRLDFYDEDRNAAAFGRLPALIDTYFQNLEGDAAAMRPYQGIMRRIIYGVVRDDFPELDADHQLSVAVLIEPGTFTLRDILHFLDGISFVKLAENTEHPDADVIITTLTSSELIDQYYGNDHAPLIQWQTIAQEEDYYRLYAELMRRHEEKNGNLSTGVEG</sequence>
<gene>
    <name evidence="2" type="ORF">FD01_GL000729</name>
</gene>
<dbReference type="OrthoDB" id="2309439at2"/>
<evidence type="ECO:0000313" key="2">
    <source>
        <dbReference type="EMBL" id="KRL45349.1"/>
    </source>
</evidence>
<comment type="caution">
    <text evidence="2">The sequence shown here is derived from an EMBL/GenBank/DDBJ whole genome shotgun (WGS) entry which is preliminary data.</text>
</comment>
<dbReference type="AlphaFoldDB" id="A0A0R1QSY0"/>